<feature type="transmembrane region" description="Helical" evidence="1">
    <location>
        <begin position="113"/>
        <end position="130"/>
    </location>
</feature>
<dbReference type="HOGENOM" id="CLU_823032_0_0_9"/>
<feature type="transmembrane region" description="Helical" evidence="1">
    <location>
        <begin position="209"/>
        <end position="233"/>
    </location>
</feature>
<organism evidence="2 3">
    <name type="scientific">Brevibacillus laterosporus LMG 15441</name>
    <dbReference type="NCBI Taxonomy" id="1042163"/>
    <lineage>
        <taxon>Bacteria</taxon>
        <taxon>Bacillati</taxon>
        <taxon>Bacillota</taxon>
        <taxon>Bacilli</taxon>
        <taxon>Bacillales</taxon>
        <taxon>Paenibacillaceae</taxon>
        <taxon>Brevibacillus</taxon>
    </lineage>
</organism>
<dbReference type="PANTHER" id="PTHR37814">
    <property type="entry name" value="CONSERVED MEMBRANE PROTEIN"/>
    <property type="match status" value="1"/>
</dbReference>
<dbReference type="EMBL" id="CP007806">
    <property type="protein sequence ID" value="AIG25974.1"/>
    <property type="molecule type" value="Genomic_DNA"/>
</dbReference>
<reference evidence="2 3" key="1">
    <citation type="journal article" date="2011" name="J. Bacteriol.">
        <title>Genome sequence of Brevibacillus laterosporus LMG 15441, a pathogen of invertebrates.</title>
        <authorList>
            <person name="Djukic M."/>
            <person name="Poehlein A."/>
            <person name="Thurmer A."/>
            <person name="Daniel R."/>
        </authorList>
    </citation>
    <scope>NUCLEOTIDE SEQUENCE [LARGE SCALE GENOMIC DNA]</scope>
    <source>
        <strain evidence="2 3">LMG 15441</strain>
    </source>
</reference>
<dbReference type="Proteomes" id="UP000005850">
    <property type="component" value="Chromosome"/>
</dbReference>
<feature type="transmembrane region" description="Helical" evidence="1">
    <location>
        <begin position="75"/>
        <end position="101"/>
    </location>
</feature>
<feature type="transmembrane region" description="Helical" evidence="1">
    <location>
        <begin position="290"/>
        <end position="310"/>
    </location>
</feature>
<dbReference type="KEGG" id="blr:BRLA_c016500"/>
<evidence type="ECO:0000313" key="2">
    <source>
        <dbReference type="EMBL" id="AIG25974.1"/>
    </source>
</evidence>
<name>A0A075R289_BRELA</name>
<keyword evidence="1" id="KW-1133">Transmembrane helix</keyword>
<dbReference type="AlphaFoldDB" id="A0A075R289"/>
<feature type="transmembrane region" description="Helical" evidence="1">
    <location>
        <begin position="253"/>
        <end position="278"/>
    </location>
</feature>
<dbReference type="RefSeq" id="WP_003337921.1">
    <property type="nucleotide sequence ID" value="NZ_CP007806.1"/>
</dbReference>
<dbReference type="PANTHER" id="PTHR37814:SF1">
    <property type="entry name" value="MEMBRANE PROTEIN"/>
    <property type="match status" value="1"/>
</dbReference>
<accession>A0A075R289</accession>
<keyword evidence="3" id="KW-1185">Reference proteome</keyword>
<evidence type="ECO:0000313" key="3">
    <source>
        <dbReference type="Proteomes" id="UP000005850"/>
    </source>
</evidence>
<keyword evidence="1" id="KW-0812">Transmembrane</keyword>
<feature type="transmembrane region" description="Helical" evidence="1">
    <location>
        <begin position="176"/>
        <end position="197"/>
    </location>
</feature>
<feature type="transmembrane region" description="Helical" evidence="1">
    <location>
        <begin position="316"/>
        <end position="334"/>
    </location>
</feature>
<proteinExistence type="predicted"/>
<dbReference type="STRING" id="1042163.BRLA_c016500"/>
<dbReference type="eggNOG" id="COG3949">
    <property type="taxonomic scope" value="Bacteria"/>
</dbReference>
<dbReference type="InterPro" id="IPR038728">
    <property type="entry name" value="YkvI-like"/>
</dbReference>
<feature type="transmembrane region" description="Helical" evidence="1">
    <location>
        <begin position="137"/>
        <end position="156"/>
    </location>
</feature>
<gene>
    <name evidence="2" type="ORF">BRLA_c016500</name>
</gene>
<evidence type="ECO:0000256" key="1">
    <source>
        <dbReference type="SAM" id="Phobius"/>
    </source>
</evidence>
<feature type="transmembrane region" description="Helical" evidence="1">
    <location>
        <begin position="34"/>
        <end position="54"/>
    </location>
</feature>
<keyword evidence="1" id="KW-0472">Membrane</keyword>
<sequence length="349" mass="38821">MIKKTFRVTSLLTSSMLGAGFLSGYEWLRFFTYYGTWGSIGLILAIIAMTWILYESLHLAYRNQLFSLSQFLAHLIGPQLTHVFGFFTALIIILYSGIMLADQAIFLEQTTSLSPLLGLLVFLVLVFLGARLPNASLAKIAAGCIVGAVIIVLFLYSNQTHIPLPSLSYQLNLKWLWNGLLFTGLHLFFSMAVLLPLVRETESLSSLRLGIVLSSLLFGVIGLFIHLQILSHWHDVHTHLKPIVEILMAQLPYSVYAYLPISLGHVIILASILLRSLTDPLLQETQVSELPLVLTLVSFVGVISFFGIFFSFLSPLLYSTITYVGLALLSILIVQFSGKRKPPQDTNDT</sequence>
<protein>
    <submittedName>
        <fullName evidence="2">Putative membrane protein</fullName>
    </submittedName>
</protein>